<dbReference type="PROSITE" id="PS50937">
    <property type="entry name" value="HTH_MERR_2"/>
    <property type="match status" value="1"/>
</dbReference>
<reference evidence="3 4" key="1">
    <citation type="submission" date="2020-05" db="EMBL/GenBank/DDBJ databases">
        <title>FDA dAtabase for Regulatory Grade micrObial Sequences (FDA-ARGOS): Supporting development and validation of Infectious Disease Dx tests.</title>
        <authorList>
            <person name="Sproer C."/>
            <person name="Gronow S."/>
            <person name="Severitt S."/>
            <person name="Schroder I."/>
            <person name="Tallon L."/>
            <person name="Sadzewicz L."/>
            <person name="Zhao X."/>
            <person name="Vavikolanu K."/>
            <person name="Mehta A."/>
            <person name="Aluvathingal J."/>
            <person name="Nadendla S."/>
            <person name="Myers T."/>
            <person name="Yan Y."/>
            <person name="Sichtig H."/>
        </authorList>
    </citation>
    <scope>NUCLEOTIDE SEQUENCE [LARGE SCALE GENOMIC DNA]</scope>
    <source>
        <strain evidence="3 4">FDAARGOS_790</strain>
    </source>
</reference>
<dbReference type="InterPro" id="IPR000551">
    <property type="entry name" value="MerR-type_HTH_dom"/>
</dbReference>
<dbReference type="RefSeq" id="WP_173146705.1">
    <property type="nucleotide sequence ID" value="NZ_CP053985.1"/>
</dbReference>
<evidence type="ECO:0000259" key="2">
    <source>
        <dbReference type="PROSITE" id="PS50937"/>
    </source>
</evidence>
<proteinExistence type="predicted"/>
<dbReference type="PANTHER" id="PTHR30204:SF97">
    <property type="entry name" value="MERR FAMILY REGULATORY PROTEIN"/>
    <property type="match status" value="1"/>
</dbReference>
<evidence type="ECO:0000313" key="4">
    <source>
        <dbReference type="Proteomes" id="UP000500970"/>
    </source>
</evidence>
<dbReference type="SMART" id="SM00422">
    <property type="entry name" value="HTH_MERR"/>
    <property type="match status" value="1"/>
</dbReference>
<dbReference type="InterPro" id="IPR009061">
    <property type="entry name" value="DNA-bd_dom_put_sf"/>
</dbReference>
<dbReference type="Gene3D" id="1.10.1660.10">
    <property type="match status" value="1"/>
</dbReference>
<dbReference type="SUPFAM" id="SSF46955">
    <property type="entry name" value="Putative DNA-binding domain"/>
    <property type="match status" value="1"/>
</dbReference>
<evidence type="ECO:0000256" key="1">
    <source>
        <dbReference type="ARBA" id="ARBA00023125"/>
    </source>
</evidence>
<feature type="domain" description="HTH merR-type" evidence="2">
    <location>
        <begin position="1"/>
        <end position="68"/>
    </location>
</feature>
<protein>
    <submittedName>
        <fullName evidence="3">Helix-turn-helix domain-containing protein</fullName>
    </submittedName>
</protein>
<dbReference type="GO" id="GO:0003700">
    <property type="term" value="F:DNA-binding transcription factor activity"/>
    <property type="evidence" value="ECO:0007669"/>
    <property type="project" value="InterPro"/>
</dbReference>
<accession>A0A7D4I2H0</accession>
<dbReference type="Proteomes" id="UP000500970">
    <property type="component" value="Chromosome"/>
</dbReference>
<dbReference type="GO" id="GO:0003677">
    <property type="term" value="F:DNA binding"/>
    <property type="evidence" value="ECO:0007669"/>
    <property type="project" value="UniProtKB-KW"/>
</dbReference>
<gene>
    <name evidence="3" type="ORF">FOC84_24155</name>
</gene>
<dbReference type="Pfam" id="PF13411">
    <property type="entry name" value="MerR_1"/>
    <property type="match status" value="1"/>
</dbReference>
<name>A0A7D4I2H0_9BURK</name>
<sequence>MDISEVARRTGLPASTLRFYENRGLITAVSAAGERRRFAPGVLDQLALIALGQAGGLSLDEIQAMLSPEGALRVDRQLLLDKADGIDATIKRLRAMSQGLRHAAVCPAANHAQCPTFQRLLKAAAGRVKQGRTATAVAKQKNAIRP</sequence>
<dbReference type="CDD" id="cd04781">
    <property type="entry name" value="HTH_MerR-like_sg6"/>
    <property type="match status" value="1"/>
</dbReference>
<keyword evidence="4" id="KW-1185">Reference proteome</keyword>
<dbReference type="AlphaFoldDB" id="A0A7D4I2H0"/>
<keyword evidence="1" id="KW-0238">DNA-binding</keyword>
<dbReference type="InterPro" id="IPR047057">
    <property type="entry name" value="MerR_fam"/>
</dbReference>
<evidence type="ECO:0000313" key="3">
    <source>
        <dbReference type="EMBL" id="QKH37858.1"/>
    </source>
</evidence>
<organism evidence="3 4">
    <name type="scientific">Achromobacter pestifer</name>
    <dbReference type="NCBI Taxonomy" id="1353889"/>
    <lineage>
        <taxon>Bacteria</taxon>
        <taxon>Pseudomonadati</taxon>
        <taxon>Pseudomonadota</taxon>
        <taxon>Betaproteobacteria</taxon>
        <taxon>Burkholderiales</taxon>
        <taxon>Alcaligenaceae</taxon>
        <taxon>Achromobacter</taxon>
    </lineage>
</organism>
<dbReference type="KEGG" id="apes:FOC84_24155"/>
<dbReference type="PANTHER" id="PTHR30204">
    <property type="entry name" value="REDOX-CYCLING DRUG-SENSING TRANSCRIPTIONAL ACTIVATOR SOXR"/>
    <property type="match status" value="1"/>
</dbReference>
<dbReference type="EMBL" id="CP053985">
    <property type="protein sequence ID" value="QKH37858.1"/>
    <property type="molecule type" value="Genomic_DNA"/>
</dbReference>